<dbReference type="InterPro" id="IPR037401">
    <property type="entry name" value="SnoaL-like"/>
</dbReference>
<sequence>MDTRGVVDRYYELANAGDWNPWCDLFAVDTVMDEQLAGHVEGRETLRGMMRGFPDMYAEFANKPVHVVIDGEQAAVVSHITGRTHGGVEIEAEVCNYFRIVGGEIVYMANFHDSAPFAPVFGK</sequence>
<dbReference type="Proteomes" id="UP001206483">
    <property type="component" value="Unassembled WGS sequence"/>
</dbReference>
<comment type="caution">
    <text evidence="2">The sequence shown here is derived from an EMBL/GenBank/DDBJ whole genome shotgun (WGS) entry which is preliminary data.</text>
</comment>
<gene>
    <name evidence="2" type="ORF">FHR36_006006</name>
</gene>
<dbReference type="EMBL" id="JAMZDX010000006">
    <property type="protein sequence ID" value="MCP2312825.1"/>
    <property type="molecule type" value="Genomic_DNA"/>
</dbReference>
<proteinExistence type="predicted"/>
<feature type="domain" description="SnoaL-like" evidence="1">
    <location>
        <begin position="7"/>
        <end position="107"/>
    </location>
</feature>
<evidence type="ECO:0000313" key="2">
    <source>
        <dbReference type="EMBL" id="MCP2312825.1"/>
    </source>
</evidence>
<dbReference type="RefSeq" id="WP_253802244.1">
    <property type="nucleotide sequence ID" value="NZ_BAAAUB010000052.1"/>
</dbReference>
<organism evidence="2 3">
    <name type="scientific">Kitasatospora paracochleata</name>
    <dbReference type="NCBI Taxonomy" id="58354"/>
    <lineage>
        <taxon>Bacteria</taxon>
        <taxon>Bacillati</taxon>
        <taxon>Actinomycetota</taxon>
        <taxon>Actinomycetes</taxon>
        <taxon>Kitasatosporales</taxon>
        <taxon>Streptomycetaceae</taxon>
        <taxon>Kitasatospora</taxon>
    </lineage>
</organism>
<reference evidence="2 3" key="1">
    <citation type="submission" date="2022-06" db="EMBL/GenBank/DDBJ databases">
        <title>Sequencing the genomes of 1000 actinobacteria strains.</title>
        <authorList>
            <person name="Klenk H.-P."/>
        </authorList>
    </citation>
    <scope>NUCLEOTIDE SEQUENCE [LARGE SCALE GENOMIC DNA]</scope>
    <source>
        <strain evidence="2 3">DSM 41656</strain>
    </source>
</reference>
<accession>A0ABT1J5W2</accession>
<dbReference type="Pfam" id="PF12680">
    <property type="entry name" value="SnoaL_2"/>
    <property type="match status" value="1"/>
</dbReference>
<name>A0ABT1J5W2_9ACTN</name>
<dbReference type="Gene3D" id="3.10.450.50">
    <property type="match status" value="1"/>
</dbReference>
<evidence type="ECO:0000259" key="1">
    <source>
        <dbReference type="Pfam" id="PF12680"/>
    </source>
</evidence>
<protein>
    <submittedName>
        <fullName evidence="2">Ketosteroid isomerase-like protein</fullName>
    </submittedName>
</protein>
<keyword evidence="3" id="KW-1185">Reference proteome</keyword>
<evidence type="ECO:0000313" key="3">
    <source>
        <dbReference type="Proteomes" id="UP001206483"/>
    </source>
</evidence>
<dbReference type="SUPFAM" id="SSF54427">
    <property type="entry name" value="NTF2-like"/>
    <property type="match status" value="1"/>
</dbReference>
<dbReference type="InterPro" id="IPR032710">
    <property type="entry name" value="NTF2-like_dom_sf"/>
</dbReference>